<dbReference type="AlphaFoldDB" id="A0A9W8JR30"/>
<keyword evidence="2" id="KW-1185">Reference proteome</keyword>
<organism evidence="1 2">
    <name type="scientific">Agrocybe chaxingu</name>
    <dbReference type="NCBI Taxonomy" id="84603"/>
    <lineage>
        <taxon>Eukaryota</taxon>
        <taxon>Fungi</taxon>
        <taxon>Dikarya</taxon>
        <taxon>Basidiomycota</taxon>
        <taxon>Agaricomycotina</taxon>
        <taxon>Agaricomycetes</taxon>
        <taxon>Agaricomycetidae</taxon>
        <taxon>Agaricales</taxon>
        <taxon>Agaricineae</taxon>
        <taxon>Strophariaceae</taxon>
        <taxon>Agrocybe</taxon>
    </lineage>
</organism>
<proteinExistence type="predicted"/>
<comment type="caution">
    <text evidence="1">The sequence shown here is derived from an EMBL/GenBank/DDBJ whole genome shotgun (WGS) entry which is preliminary data.</text>
</comment>
<sequence length="257" mass="28521">MLYPTDHFPMKSPAAQKLVDEFVRALQTHLKMKPVHTNFSKTLTPFFPNGSFAAFQSSSNTLAEYRSWQSVGKPTTLAFEDRFGEKPVFDPVPQRAFARAQSISEEDFNEVVEVKKAFSTALATHVFKDDRASCSDALFIYDAGTGGHPSYRIEEFNHLFGSVPVLLTSLPPGQARPPKPSEYFHYVASMADLPEVTIPLGEAPYFSQVSRRWEPIPVAVQLVARRGCDVVLLDLVKRLAEKGVVGPVGVGRSMEMP</sequence>
<dbReference type="OrthoDB" id="5423360at2759"/>
<accession>A0A9W8JR30</accession>
<protein>
    <submittedName>
        <fullName evidence="1">Uncharacterized protein</fullName>
    </submittedName>
</protein>
<dbReference type="Gene3D" id="3.90.1300.10">
    <property type="entry name" value="Amidase signature (AS) domain"/>
    <property type="match status" value="1"/>
</dbReference>
<dbReference type="InterPro" id="IPR036928">
    <property type="entry name" value="AS_sf"/>
</dbReference>
<dbReference type="Proteomes" id="UP001148786">
    <property type="component" value="Unassembled WGS sequence"/>
</dbReference>
<evidence type="ECO:0000313" key="2">
    <source>
        <dbReference type="Proteomes" id="UP001148786"/>
    </source>
</evidence>
<reference evidence="1" key="1">
    <citation type="submission" date="2022-07" db="EMBL/GenBank/DDBJ databases">
        <title>Genome Sequence of Agrocybe chaxingu.</title>
        <authorList>
            <person name="Buettner E."/>
        </authorList>
    </citation>
    <scope>NUCLEOTIDE SEQUENCE</scope>
    <source>
        <strain evidence="1">MP-N11</strain>
    </source>
</reference>
<dbReference type="EMBL" id="JANKHO010001977">
    <property type="protein sequence ID" value="KAJ3496041.1"/>
    <property type="molecule type" value="Genomic_DNA"/>
</dbReference>
<gene>
    <name evidence="1" type="ORF">NLJ89_g10538</name>
</gene>
<evidence type="ECO:0000313" key="1">
    <source>
        <dbReference type="EMBL" id="KAJ3496041.1"/>
    </source>
</evidence>
<name>A0A9W8JR30_9AGAR</name>
<dbReference type="SUPFAM" id="SSF75304">
    <property type="entry name" value="Amidase signature (AS) enzymes"/>
    <property type="match status" value="1"/>
</dbReference>